<dbReference type="EMBL" id="JAAXLS010000012">
    <property type="protein sequence ID" value="NKQ55015.1"/>
    <property type="molecule type" value="Genomic_DNA"/>
</dbReference>
<dbReference type="InterPro" id="IPR030678">
    <property type="entry name" value="Peptide/Ni-bd"/>
</dbReference>
<sequence>MTHENQDGSVGPALAKSWQYIGQGNKEFELTLRDDARFSDGTPVTADSVKKWLDYYSGAKGPNANWIKISSIQAIANDKVHISLSDQNPILPELLSDQWTWGALASDKAVANPASLLEESFGAGPYVLVPSETVAGDHYTYVPNQYYYDQTKIRYQKIVARVIGNANSMLQAAASGQVQVATGDPSTAAVAANDGLSVFNKPGGTAELVFMDVDGKLSPALADVRVRQALNYAVDRKSIMSALIGGYGSAASVHMTSDGAEPQYNDYYTYDPVKAKSLLSAAGYQNGFTLKVLTSAQWGTLGVPVMHAVAKYLQAVGITLDIVEAKDNSDWLQKLRSKEFSATGLPGDSLPMFITYPTFFAANSVLHPGGATDPILADMFKSGSISGDPSNVWKQMTTRITEQAYLMPLFASDKIWYASKAIGGVSFSSNALIPIATDWFTRS</sequence>
<evidence type="ECO:0000313" key="3">
    <source>
        <dbReference type="Proteomes" id="UP000715441"/>
    </source>
</evidence>
<dbReference type="Gene3D" id="3.10.105.10">
    <property type="entry name" value="Dipeptide-binding Protein, Domain 3"/>
    <property type="match status" value="1"/>
</dbReference>
<reference evidence="2 3" key="1">
    <citation type="submission" date="2020-04" db="EMBL/GenBank/DDBJ databases">
        <title>Novel species.</title>
        <authorList>
            <person name="Teo W.F.A."/>
            <person name="Lipun K."/>
            <person name="Srisuk N."/>
            <person name="Duangmal K."/>
        </authorList>
    </citation>
    <scope>NUCLEOTIDE SEQUENCE [LARGE SCALE GENOMIC DNA]</scope>
    <source>
        <strain evidence="2 3">K13G38</strain>
    </source>
</reference>
<organism evidence="2 3">
    <name type="scientific">Amycolatopsis acididurans</name>
    <dbReference type="NCBI Taxonomy" id="2724524"/>
    <lineage>
        <taxon>Bacteria</taxon>
        <taxon>Bacillati</taxon>
        <taxon>Actinomycetota</taxon>
        <taxon>Actinomycetes</taxon>
        <taxon>Pseudonocardiales</taxon>
        <taxon>Pseudonocardiaceae</taxon>
        <taxon>Amycolatopsis</taxon>
    </lineage>
</organism>
<dbReference type="SUPFAM" id="SSF53850">
    <property type="entry name" value="Periplasmic binding protein-like II"/>
    <property type="match status" value="1"/>
</dbReference>
<dbReference type="Gene3D" id="3.40.190.10">
    <property type="entry name" value="Periplasmic binding protein-like II"/>
    <property type="match status" value="1"/>
</dbReference>
<evidence type="ECO:0000313" key="2">
    <source>
        <dbReference type="EMBL" id="NKQ55015.1"/>
    </source>
</evidence>
<dbReference type="InterPro" id="IPR039424">
    <property type="entry name" value="SBP_5"/>
</dbReference>
<dbReference type="Pfam" id="PF00496">
    <property type="entry name" value="SBP_bac_5"/>
    <property type="match status" value="1"/>
</dbReference>
<name>A0ABX1J9K9_9PSEU</name>
<evidence type="ECO:0000259" key="1">
    <source>
        <dbReference type="Pfam" id="PF00496"/>
    </source>
</evidence>
<dbReference type="PANTHER" id="PTHR30290">
    <property type="entry name" value="PERIPLASMIC BINDING COMPONENT OF ABC TRANSPORTER"/>
    <property type="match status" value="1"/>
</dbReference>
<dbReference type="Proteomes" id="UP000715441">
    <property type="component" value="Unassembled WGS sequence"/>
</dbReference>
<dbReference type="RefSeq" id="WP_168517537.1">
    <property type="nucleotide sequence ID" value="NZ_JAAXLS010000012.1"/>
</dbReference>
<dbReference type="PIRSF" id="PIRSF002741">
    <property type="entry name" value="MppA"/>
    <property type="match status" value="1"/>
</dbReference>
<protein>
    <recommendedName>
        <fullName evidence="1">Solute-binding protein family 5 domain-containing protein</fullName>
    </recommendedName>
</protein>
<accession>A0ABX1J9K9</accession>
<comment type="caution">
    <text evidence="2">The sequence shown here is derived from an EMBL/GenBank/DDBJ whole genome shotgun (WGS) entry which is preliminary data.</text>
</comment>
<feature type="domain" description="Solute-binding protein family 5" evidence="1">
    <location>
        <begin position="10"/>
        <end position="342"/>
    </location>
</feature>
<proteinExistence type="predicted"/>
<dbReference type="InterPro" id="IPR000914">
    <property type="entry name" value="SBP_5_dom"/>
</dbReference>
<keyword evidence="3" id="KW-1185">Reference proteome</keyword>
<gene>
    <name evidence="2" type="ORF">HFP15_19210</name>
</gene>